<sequence>MQKKGLVLNPARDLHQGMMGAGIGSRNPFSLHTDRAKNPTDDYAPGAPGVRGVGLFPGPNKFETPAKKAGGHLLPQGRVGGYKGGSNPFSGPGGKDPRPDSMISGGRGGSPDNSMMFNNKFNHERN</sequence>
<name>A0A7S3IJ03_9SPIT</name>
<reference evidence="2" key="1">
    <citation type="submission" date="2021-01" db="EMBL/GenBank/DDBJ databases">
        <authorList>
            <person name="Corre E."/>
            <person name="Pelletier E."/>
            <person name="Niang G."/>
            <person name="Scheremetjew M."/>
            <person name="Finn R."/>
            <person name="Kale V."/>
            <person name="Holt S."/>
            <person name="Cochrane G."/>
            <person name="Meng A."/>
            <person name="Brown T."/>
            <person name="Cohen L."/>
        </authorList>
    </citation>
    <scope>NUCLEOTIDE SEQUENCE</scope>
    <source>
        <strain evidence="2">S3</strain>
    </source>
</reference>
<accession>A0A7S3IJ03</accession>
<feature type="compositionally biased region" description="Polar residues" evidence="1">
    <location>
        <begin position="111"/>
        <end position="120"/>
    </location>
</feature>
<gene>
    <name evidence="2" type="ORF">SINC0208_LOCUS5420</name>
</gene>
<dbReference type="EMBL" id="HBIH01013168">
    <property type="protein sequence ID" value="CAE0324798.1"/>
    <property type="molecule type" value="Transcribed_RNA"/>
</dbReference>
<dbReference type="AlphaFoldDB" id="A0A7S3IJ03"/>
<proteinExistence type="predicted"/>
<evidence type="ECO:0000313" key="2">
    <source>
        <dbReference type="EMBL" id="CAE0324798.1"/>
    </source>
</evidence>
<feature type="region of interest" description="Disordered" evidence="1">
    <location>
        <begin position="18"/>
        <end position="126"/>
    </location>
</feature>
<organism evidence="2">
    <name type="scientific">Strombidium inclinatum</name>
    <dbReference type="NCBI Taxonomy" id="197538"/>
    <lineage>
        <taxon>Eukaryota</taxon>
        <taxon>Sar</taxon>
        <taxon>Alveolata</taxon>
        <taxon>Ciliophora</taxon>
        <taxon>Intramacronucleata</taxon>
        <taxon>Spirotrichea</taxon>
        <taxon>Oligotrichia</taxon>
        <taxon>Strombidiidae</taxon>
        <taxon>Strombidium</taxon>
    </lineage>
</organism>
<protein>
    <submittedName>
        <fullName evidence="2">Uncharacterized protein</fullName>
    </submittedName>
</protein>
<evidence type="ECO:0000256" key="1">
    <source>
        <dbReference type="SAM" id="MobiDB-lite"/>
    </source>
</evidence>